<keyword evidence="7" id="KW-0472">Membrane</keyword>
<evidence type="ECO:0000313" key="11">
    <source>
        <dbReference type="Proteomes" id="UP000765509"/>
    </source>
</evidence>
<dbReference type="PANTHER" id="PTHR31658:SF0">
    <property type="entry name" value="CONSERVED OLIGOMERIC GOLGI COMPLEX SUBUNIT 1"/>
    <property type="match status" value="1"/>
</dbReference>
<dbReference type="InterPro" id="IPR033370">
    <property type="entry name" value="COG1"/>
</dbReference>
<feature type="region of interest" description="Disordered" evidence="9">
    <location>
        <begin position="1"/>
        <end position="49"/>
    </location>
</feature>
<dbReference type="Proteomes" id="UP000765509">
    <property type="component" value="Unassembled WGS sequence"/>
</dbReference>
<feature type="coiled-coil region" evidence="8">
    <location>
        <begin position="140"/>
        <end position="167"/>
    </location>
</feature>
<comment type="similarity">
    <text evidence="2">Belongs to the COG1 family.</text>
</comment>
<keyword evidence="5" id="KW-0653">Protein transport</keyword>
<name>A0A9Q3B9L5_9BASI</name>
<gene>
    <name evidence="10" type="ORF">O181_000983</name>
</gene>
<dbReference type="Pfam" id="PF08700">
    <property type="entry name" value="VPS51_Exo84_N"/>
    <property type="match status" value="1"/>
</dbReference>
<dbReference type="EMBL" id="AVOT02000134">
    <property type="protein sequence ID" value="MBW0461268.1"/>
    <property type="molecule type" value="Genomic_DNA"/>
</dbReference>
<evidence type="ECO:0000256" key="2">
    <source>
        <dbReference type="ARBA" id="ARBA00006653"/>
    </source>
</evidence>
<dbReference type="GO" id="GO:0017119">
    <property type="term" value="C:Golgi transport complex"/>
    <property type="evidence" value="ECO:0007669"/>
    <property type="project" value="InterPro"/>
</dbReference>
<evidence type="ECO:0000313" key="10">
    <source>
        <dbReference type="EMBL" id="MBW0461268.1"/>
    </source>
</evidence>
<sequence length="918" mass="105711">MDSSSSSPTPPPLPSRPSNLSFTSLSPSDSRSNYRPVHSNRRPLKNSPLKHHNLRQATLSNHQEVSSQANLKQIIPLGTRPDEIEILSIEDPDDLFQSFTVREVKVIEQRARLDADKKQEELRQMVGERYRDLLGAADSIVRMKNSTEKLLQKLDQASLECDKEQLKSRALKIENHHLQAVSASSRLSYILATLVKLLMDLFEYIWRSLERDDFLLASRYEALGRVISNELMSPSWDGSGQIKPGQVLEFFPIVKRQTEMLSQLGPQISARAKSFLRQWETKDHETMRALAAVALLDNTNLLDSLQLLLHARKTALNALMSRIHGLWIDQIKSAIKLIVSTLAHIEQIFASNELVKLLQTIQQGSSEEKHCNPILSSLPNAHQLIRHIPRSIIEFSPFVAALVEPQTPEPYSHTQTWFHQCQEQLIGYIDSHLNQVRGIETLVELRQKILEAFGQPSGELKSSIGIFRQKVLNSLNRRFKESYQDRLDRLKVEIIQNINNYKYDQYNRKNCILQKRLPPLENNNPMKFSKYLESIRNRIEGKLAFENEGINKGQEVSTLIGQMENIGKLMREDFEIWRRTDQNDAHEISEHESQRKEMLKLAKNFIENCLDEINRVLDHEVEQRNIERQLTIGELALQILLTRNSFMKDLSSTLIDQSNICKTGENDERTKRVEELIERLETGLNEVISKSLSQWIQIKIQKSISMFELESLEVFQNPKRHPTIEVKQLQPTRPMYKSIQLISDSMLNFRIHLIKSKQLMIASKLVGGLVEGVLNTLKQSHLSDLGNNIDHTKEAKDQQTVDQGKKCSEYGLLFDLVCLKVICSRIGNLEALISKINEHIDCYDSTNIESTSFEVIKFLNRIERIWWPILLIHHDSAIQKQKDNTDNDRLTQTNQKNHVRMGIECVKPGNRFGLLSIF</sequence>
<feature type="compositionally biased region" description="Basic residues" evidence="9">
    <location>
        <begin position="38"/>
        <end position="49"/>
    </location>
</feature>
<keyword evidence="6" id="KW-0333">Golgi apparatus</keyword>
<evidence type="ECO:0000256" key="6">
    <source>
        <dbReference type="ARBA" id="ARBA00023034"/>
    </source>
</evidence>
<evidence type="ECO:0000256" key="8">
    <source>
        <dbReference type="SAM" id="Coils"/>
    </source>
</evidence>
<protein>
    <recommendedName>
        <fullName evidence="3">Conserved oligomeric Golgi complex subunit 1</fullName>
    </recommendedName>
</protein>
<evidence type="ECO:0000256" key="7">
    <source>
        <dbReference type="ARBA" id="ARBA00023136"/>
    </source>
</evidence>
<dbReference type="GO" id="GO:0006891">
    <property type="term" value="P:intra-Golgi vesicle-mediated transport"/>
    <property type="evidence" value="ECO:0007669"/>
    <property type="project" value="InterPro"/>
</dbReference>
<evidence type="ECO:0000256" key="3">
    <source>
        <dbReference type="ARBA" id="ARBA00020978"/>
    </source>
</evidence>
<evidence type="ECO:0000256" key="9">
    <source>
        <dbReference type="SAM" id="MobiDB-lite"/>
    </source>
</evidence>
<dbReference type="GO" id="GO:0015031">
    <property type="term" value="P:protein transport"/>
    <property type="evidence" value="ECO:0007669"/>
    <property type="project" value="UniProtKB-KW"/>
</dbReference>
<reference evidence="10" key="1">
    <citation type="submission" date="2021-03" db="EMBL/GenBank/DDBJ databases">
        <title>Draft genome sequence of rust myrtle Austropuccinia psidii MF-1, a brazilian biotype.</title>
        <authorList>
            <person name="Quecine M.C."/>
            <person name="Pachon D.M.R."/>
            <person name="Bonatelli M.L."/>
            <person name="Correr F.H."/>
            <person name="Franceschini L.M."/>
            <person name="Leite T.F."/>
            <person name="Margarido G.R.A."/>
            <person name="Almeida C.A."/>
            <person name="Ferrarezi J.A."/>
            <person name="Labate C.A."/>
        </authorList>
    </citation>
    <scope>NUCLEOTIDE SEQUENCE</scope>
    <source>
        <strain evidence="10">MF-1</strain>
    </source>
</reference>
<feature type="compositionally biased region" description="Polar residues" evidence="9">
    <location>
        <begin position="22"/>
        <end position="33"/>
    </location>
</feature>
<dbReference type="PANTHER" id="PTHR31658">
    <property type="entry name" value="CONSERVED OLIGOMERIC GOLGI COMPLEX SUBUNIT 1"/>
    <property type="match status" value="1"/>
</dbReference>
<keyword evidence="4" id="KW-0813">Transport</keyword>
<comment type="caution">
    <text evidence="10">The sequence shown here is derived from an EMBL/GenBank/DDBJ whole genome shotgun (WGS) entry which is preliminary data.</text>
</comment>
<evidence type="ECO:0000256" key="1">
    <source>
        <dbReference type="ARBA" id="ARBA00004395"/>
    </source>
</evidence>
<dbReference type="OrthoDB" id="46189at2759"/>
<keyword evidence="11" id="KW-1185">Reference proteome</keyword>
<evidence type="ECO:0000256" key="4">
    <source>
        <dbReference type="ARBA" id="ARBA00022448"/>
    </source>
</evidence>
<organism evidence="10 11">
    <name type="scientific">Austropuccinia psidii MF-1</name>
    <dbReference type="NCBI Taxonomy" id="1389203"/>
    <lineage>
        <taxon>Eukaryota</taxon>
        <taxon>Fungi</taxon>
        <taxon>Dikarya</taxon>
        <taxon>Basidiomycota</taxon>
        <taxon>Pucciniomycotina</taxon>
        <taxon>Pucciniomycetes</taxon>
        <taxon>Pucciniales</taxon>
        <taxon>Sphaerophragmiaceae</taxon>
        <taxon>Austropuccinia</taxon>
    </lineage>
</organism>
<dbReference type="AlphaFoldDB" id="A0A9Q3B9L5"/>
<proteinExistence type="inferred from homology"/>
<accession>A0A9Q3B9L5</accession>
<evidence type="ECO:0000256" key="5">
    <source>
        <dbReference type="ARBA" id="ARBA00022927"/>
    </source>
</evidence>
<comment type="subcellular location">
    <subcellularLocation>
        <location evidence="1">Golgi apparatus membrane</location>
        <topology evidence="1">Peripheral membrane protein</topology>
    </subcellularLocation>
</comment>
<keyword evidence="8" id="KW-0175">Coiled coil</keyword>
<dbReference type="GO" id="GO:0000139">
    <property type="term" value="C:Golgi membrane"/>
    <property type="evidence" value="ECO:0007669"/>
    <property type="project" value="UniProtKB-SubCell"/>
</dbReference>